<gene>
    <name evidence="2" type="ORF">GCM10010170_000920</name>
</gene>
<evidence type="ECO:0000256" key="1">
    <source>
        <dbReference type="SAM" id="Phobius"/>
    </source>
</evidence>
<feature type="transmembrane region" description="Helical" evidence="1">
    <location>
        <begin position="12"/>
        <end position="32"/>
    </location>
</feature>
<sequence>MQNSRNDRRRTLLHVAVRLLVVAAAVTAGVTAGLHTGAQTPITIGVLTAIALNEVLKSPGDGPRP</sequence>
<accession>A0ABN3FBE8</accession>
<evidence type="ECO:0000313" key="2">
    <source>
        <dbReference type="EMBL" id="GAA2326263.1"/>
    </source>
</evidence>
<keyword evidence="1" id="KW-0472">Membrane</keyword>
<name>A0ABN3FBE8_9ACTN</name>
<keyword evidence="3" id="KW-1185">Reference proteome</keyword>
<reference evidence="2 3" key="1">
    <citation type="journal article" date="2019" name="Int. J. Syst. Evol. Microbiol.">
        <title>The Global Catalogue of Microorganisms (GCM) 10K type strain sequencing project: providing services to taxonomists for standard genome sequencing and annotation.</title>
        <authorList>
            <consortium name="The Broad Institute Genomics Platform"/>
            <consortium name="The Broad Institute Genome Sequencing Center for Infectious Disease"/>
            <person name="Wu L."/>
            <person name="Ma J."/>
        </authorList>
    </citation>
    <scope>NUCLEOTIDE SEQUENCE [LARGE SCALE GENOMIC DNA]</scope>
    <source>
        <strain evidence="2 3">JCM 3272</strain>
    </source>
</reference>
<dbReference type="EMBL" id="BAAARV010000003">
    <property type="protein sequence ID" value="GAA2326263.1"/>
    <property type="molecule type" value="Genomic_DNA"/>
</dbReference>
<organism evidence="2 3">
    <name type="scientific">Dactylosporangium salmoneum</name>
    <dbReference type="NCBI Taxonomy" id="53361"/>
    <lineage>
        <taxon>Bacteria</taxon>
        <taxon>Bacillati</taxon>
        <taxon>Actinomycetota</taxon>
        <taxon>Actinomycetes</taxon>
        <taxon>Micromonosporales</taxon>
        <taxon>Micromonosporaceae</taxon>
        <taxon>Dactylosporangium</taxon>
    </lineage>
</organism>
<dbReference type="Proteomes" id="UP001501444">
    <property type="component" value="Unassembled WGS sequence"/>
</dbReference>
<comment type="caution">
    <text evidence="2">The sequence shown here is derived from an EMBL/GenBank/DDBJ whole genome shotgun (WGS) entry which is preliminary data.</text>
</comment>
<proteinExistence type="predicted"/>
<keyword evidence="1" id="KW-1133">Transmembrane helix</keyword>
<dbReference type="RefSeq" id="WP_344610140.1">
    <property type="nucleotide sequence ID" value="NZ_BAAARV010000003.1"/>
</dbReference>
<evidence type="ECO:0000313" key="3">
    <source>
        <dbReference type="Proteomes" id="UP001501444"/>
    </source>
</evidence>
<keyword evidence="1" id="KW-0812">Transmembrane</keyword>
<protein>
    <submittedName>
        <fullName evidence="2">Uncharacterized protein</fullName>
    </submittedName>
</protein>